<dbReference type="SUPFAM" id="SSF47413">
    <property type="entry name" value="lambda repressor-like DNA-binding domains"/>
    <property type="match status" value="1"/>
</dbReference>
<evidence type="ECO:0000259" key="2">
    <source>
        <dbReference type="PROSITE" id="PS50943"/>
    </source>
</evidence>
<proteinExistence type="predicted"/>
<feature type="domain" description="HTH cro/C1-type" evidence="2">
    <location>
        <begin position="29"/>
        <end position="84"/>
    </location>
</feature>
<gene>
    <name evidence="3" type="ORF">HNQ79_004024</name>
</gene>
<dbReference type="Gene3D" id="1.10.260.40">
    <property type="entry name" value="lambda repressor-like DNA-binding domains"/>
    <property type="match status" value="1"/>
</dbReference>
<evidence type="ECO:0000313" key="4">
    <source>
        <dbReference type="Proteomes" id="UP000540423"/>
    </source>
</evidence>
<name>A0A7X0HHD9_9ACTN</name>
<dbReference type="PROSITE" id="PS50943">
    <property type="entry name" value="HTH_CROC1"/>
    <property type="match status" value="1"/>
</dbReference>
<dbReference type="Pfam" id="PF19054">
    <property type="entry name" value="DUF5753"/>
    <property type="match status" value="1"/>
</dbReference>
<dbReference type="Pfam" id="PF13560">
    <property type="entry name" value="HTH_31"/>
    <property type="match status" value="1"/>
</dbReference>
<dbReference type="EMBL" id="JACHEM010000010">
    <property type="protein sequence ID" value="MBB6437523.1"/>
    <property type="molecule type" value="Genomic_DNA"/>
</dbReference>
<evidence type="ECO:0000256" key="1">
    <source>
        <dbReference type="SAM" id="MobiDB-lite"/>
    </source>
</evidence>
<protein>
    <submittedName>
        <fullName evidence="3">Transcriptional regulator with XRE-family HTH domain</fullName>
    </submittedName>
</protein>
<dbReference type="SMART" id="SM00530">
    <property type="entry name" value="HTH_XRE"/>
    <property type="match status" value="1"/>
</dbReference>
<dbReference type="InterPro" id="IPR043917">
    <property type="entry name" value="DUF5753"/>
</dbReference>
<dbReference type="CDD" id="cd00093">
    <property type="entry name" value="HTH_XRE"/>
    <property type="match status" value="1"/>
</dbReference>
<comment type="caution">
    <text evidence="3">The sequence shown here is derived from an EMBL/GenBank/DDBJ whole genome shotgun (WGS) entry which is preliminary data.</text>
</comment>
<dbReference type="InterPro" id="IPR001387">
    <property type="entry name" value="Cro/C1-type_HTH"/>
</dbReference>
<reference evidence="3 4" key="1">
    <citation type="submission" date="2020-08" db="EMBL/GenBank/DDBJ databases">
        <title>Genomic Encyclopedia of Type Strains, Phase IV (KMG-IV): sequencing the most valuable type-strain genomes for metagenomic binning, comparative biology and taxonomic classification.</title>
        <authorList>
            <person name="Goeker M."/>
        </authorList>
    </citation>
    <scope>NUCLEOTIDE SEQUENCE [LARGE SCALE GENOMIC DNA]</scope>
    <source>
        <strain evidence="3 4">DSM 40141</strain>
    </source>
</reference>
<dbReference type="RefSeq" id="WP_229923712.1">
    <property type="nucleotide sequence ID" value="NZ_BNBN01000014.1"/>
</dbReference>
<dbReference type="InterPro" id="IPR010982">
    <property type="entry name" value="Lambda_DNA-bd_dom_sf"/>
</dbReference>
<feature type="region of interest" description="Disordered" evidence="1">
    <location>
        <begin position="1"/>
        <end position="23"/>
    </location>
</feature>
<dbReference type="AlphaFoldDB" id="A0A7X0HHD9"/>
<sequence length="304" mass="33817">MQTDSEEKGDGMPAGGKPTVRSRRLGASLKRLRLNAHLDQEHAAEAVDCSTAKISRIESGSVSARVGDVRILLDLYGVEDVEERRRLEKLARDSNKRGWWMNFQAQYPALDRLGDFLSLETDATYIRAWQPVFIPGLLQTPDYTHALTKANPEVLSDEAAVELVKVRQGRRQAFEESGARFAAVIWEPALTGPMPHPAVHRDQLAHLLKMAEQPNVTLQVLPHSEWAAARVAPAFVALSYGKEASPEVIVQDTMANSVILEDHEDMAGYLHAYEALRSAALTPDRTLTFIRQLMSDITIENEEA</sequence>
<dbReference type="GO" id="GO:0003677">
    <property type="term" value="F:DNA binding"/>
    <property type="evidence" value="ECO:0007669"/>
    <property type="project" value="InterPro"/>
</dbReference>
<dbReference type="Proteomes" id="UP000540423">
    <property type="component" value="Unassembled WGS sequence"/>
</dbReference>
<organism evidence="3 4">
    <name type="scientific">Streptomyces candidus</name>
    <dbReference type="NCBI Taxonomy" id="67283"/>
    <lineage>
        <taxon>Bacteria</taxon>
        <taxon>Bacillati</taxon>
        <taxon>Actinomycetota</taxon>
        <taxon>Actinomycetes</taxon>
        <taxon>Kitasatosporales</taxon>
        <taxon>Streptomycetaceae</taxon>
        <taxon>Streptomyces</taxon>
    </lineage>
</organism>
<feature type="compositionally biased region" description="Basic and acidic residues" evidence="1">
    <location>
        <begin position="1"/>
        <end position="10"/>
    </location>
</feature>
<keyword evidence="4" id="KW-1185">Reference proteome</keyword>
<accession>A0A7X0HHD9</accession>
<evidence type="ECO:0000313" key="3">
    <source>
        <dbReference type="EMBL" id="MBB6437523.1"/>
    </source>
</evidence>